<reference evidence="2" key="1">
    <citation type="submission" date="2022-11" db="UniProtKB">
        <authorList>
            <consortium name="WormBaseParasite"/>
        </authorList>
    </citation>
    <scope>IDENTIFICATION</scope>
</reference>
<keyword evidence="1" id="KW-1185">Reference proteome</keyword>
<name>A0A915IH71_ROMCU</name>
<sequence length="72" mass="8265">MLLWINSHVGDSQDSAFQETFSAVENLMDAVTSHKKYPKCKQMHFRDFWRKGILTLGNSMDALTLDKKLSCV</sequence>
<dbReference type="WBParaSite" id="nRc.2.0.1.t13521-RA">
    <property type="protein sequence ID" value="nRc.2.0.1.t13521-RA"/>
    <property type="gene ID" value="nRc.2.0.1.g13521"/>
</dbReference>
<evidence type="ECO:0000313" key="1">
    <source>
        <dbReference type="Proteomes" id="UP000887565"/>
    </source>
</evidence>
<protein>
    <submittedName>
        <fullName evidence="2">Uncharacterized protein</fullName>
    </submittedName>
</protein>
<accession>A0A915IH71</accession>
<organism evidence="1 2">
    <name type="scientific">Romanomermis culicivorax</name>
    <name type="common">Nematode worm</name>
    <dbReference type="NCBI Taxonomy" id="13658"/>
    <lineage>
        <taxon>Eukaryota</taxon>
        <taxon>Metazoa</taxon>
        <taxon>Ecdysozoa</taxon>
        <taxon>Nematoda</taxon>
        <taxon>Enoplea</taxon>
        <taxon>Dorylaimia</taxon>
        <taxon>Mermithida</taxon>
        <taxon>Mermithoidea</taxon>
        <taxon>Mermithidae</taxon>
        <taxon>Romanomermis</taxon>
    </lineage>
</organism>
<proteinExistence type="predicted"/>
<evidence type="ECO:0000313" key="2">
    <source>
        <dbReference type="WBParaSite" id="nRc.2.0.1.t13521-RA"/>
    </source>
</evidence>
<dbReference type="Proteomes" id="UP000887565">
    <property type="component" value="Unplaced"/>
</dbReference>
<dbReference type="AlphaFoldDB" id="A0A915IH71"/>